<feature type="compositionally biased region" description="Basic and acidic residues" evidence="6">
    <location>
        <begin position="317"/>
        <end position="334"/>
    </location>
</feature>
<feature type="compositionally biased region" description="Basic and acidic residues" evidence="6">
    <location>
        <begin position="758"/>
        <end position="767"/>
    </location>
</feature>
<evidence type="ECO:0000256" key="2">
    <source>
        <dbReference type="ARBA" id="ARBA00022737"/>
    </source>
</evidence>
<keyword evidence="3 5" id="KW-0694">RNA-binding</keyword>
<feature type="compositionally biased region" description="Basic and acidic residues" evidence="6">
    <location>
        <begin position="423"/>
        <end position="456"/>
    </location>
</feature>
<feature type="compositionally biased region" description="Acidic residues" evidence="6">
    <location>
        <begin position="400"/>
        <end position="409"/>
    </location>
</feature>
<evidence type="ECO:0000313" key="9">
    <source>
        <dbReference type="Proteomes" id="UP001195483"/>
    </source>
</evidence>
<keyword evidence="2" id="KW-0677">Repeat</keyword>
<feature type="domain" description="RRM" evidence="7">
    <location>
        <begin position="6"/>
        <end position="82"/>
    </location>
</feature>
<organism evidence="8 9">
    <name type="scientific">Potamilus streckersoni</name>
    <dbReference type="NCBI Taxonomy" id="2493646"/>
    <lineage>
        <taxon>Eukaryota</taxon>
        <taxon>Metazoa</taxon>
        <taxon>Spiralia</taxon>
        <taxon>Lophotrochozoa</taxon>
        <taxon>Mollusca</taxon>
        <taxon>Bivalvia</taxon>
        <taxon>Autobranchia</taxon>
        <taxon>Heteroconchia</taxon>
        <taxon>Palaeoheterodonta</taxon>
        <taxon>Unionida</taxon>
        <taxon>Unionoidea</taxon>
        <taxon>Unionidae</taxon>
        <taxon>Ambleminae</taxon>
        <taxon>Lampsilini</taxon>
        <taxon>Potamilus</taxon>
    </lineage>
</organism>
<gene>
    <name evidence="8" type="ORF">CHS0354_025760</name>
</gene>
<sequence>MAHESKTLFVRNLPFSATNDALEKLFGEVGPIKQCFVVREKGSEKCRGFGYVIYSMREDAVKAKDEIKSLDGRKLFITYADKKKRQKKKKEKDGKETTESEENSTGVKTKEDNTEEDDSSKGIKTAKKDKTQSDRISYQRAKTVIAGGFPPDVTEEDFQHLLQKMNVKNVAKFSITSNNDKQEARILFKSVRDAKRGITKINGKQHKGHELTAVPLKQSKDRVIPQKVLKKSRLIIRNLSFKCSEDSLREAFQKFGDISEVKIPSRKDGSLCGFGFLQFTDMVSAQKAIDKMNAKPILGRPVAVDWAQPKDKFEAATKGDKLVKSDAGRKKRDADYDEGSFSTESDTTETVIKAVKSRISSNDESGDDDDNASDDEEEESSGDEGFGDDDNEDTDHNESEEMEDESEDDEKSKNANDEDESDTDHCSDLELDKSDIHSEKKYRGKPEKSQRKTDVSEGKTMFIRNLSFDSCEADIEELFSEFGELNYCKVVIDPNTEHSRGSAFIQFKDKEGANACLLKATDDSRSGGLELDGRRLIVTLAVTKEEAAKLQEKGADKKEKKDNRNLYLIREGMIRPGTQAAQGLSATDLEKRKKVETLKRIKLKNLNIFISPLRLCVRNIPVQVEDKELREIFWKAAGDKKAKIKECRIMRDITRVNSAGKAKSRGYAFVTFTEHHHALTALQTTNNNPEIFGEHKRLIVEFSLENKAALEAKQKRIERQMQKQEQIRKSKGDTSVEGDKKDKNVKKSKTNVLNMLRMSDKDKKLRAEQGGSKKLPSHSGPKIRHMPRHQQKKETKKNKKKPKGGKKGQKRTRPVDASDEAPKKKRKRGNKEVTDSFDRLVNQYKQKLLSASSKPGGRKWFDV</sequence>
<comment type="caution">
    <text evidence="8">The sequence shown here is derived from an EMBL/GenBank/DDBJ whole genome shotgun (WGS) entry which is preliminary data.</text>
</comment>
<evidence type="ECO:0000313" key="8">
    <source>
        <dbReference type="EMBL" id="KAK3577695.1"/>
    </source>
</evidence>
<dbReference type="EMBL" id="JAEAOA010001538">
    <property type="protein sequence ID" value="KAK3577695.1"/>
    <property type="molecule type" value="Genomic_DNA"/>
</dbReference>
<dbReference type="CDD" id="cd12413">
    <property type="entry name" value="RRM1_RBM28_like"/>
    <property type="match status" value="1"/>
</dbReference>
<dbReference type="SUPFAM" id="SSF54928">
    <property type="entry name" value="RNA-binding domain, RBD"/>
    <property type="match status" value="4"/>
</dbReference>
<feature type="region of interest" description="Disordered" evidence="6">
    <location>
        <begin position="86"/>
        <end position="137"/>
    </location>
</feature>
<feature type="compositionally biased region" description="Acidic residues" evidence="6">
    <location>
        <begin position="364"/>
        <end position="393"/>
    </location>
</feature>
<dbReference type="CDD" id="cd12416">
    <property type="entry name" value="RRM4_RBM28_like"/>
    <property type="match status" value="1"/>
</dbReference>
<dbReference type="Proteomes" id="UP001195483">
    <property type="component" value="Unassembled WGS sequence"/>
</dbReference>
<feature type="region of interest" description="Disordered" evidence="6">
    <location>
        <begin position="716"/>
        <end position="838"/>
    </location>
</feature>
<dbReference type="InterPro" id="IPR035979">
    <property type="entry name" value="RBD_domain_sf"/>
</dbReference>
<name>A0AAE0VI88_9BIVA</name>
<dbReference type="SMART" id="SM00361">
    <property type="entry name" value="RRM_1"/>
    <property type="match status" value="2"/>
</dbReference>
<dbReference type="Pfam" id="PF00076">
    <property type="entry name" value="RRM_1"/>
    <property type="match status" value="4"/>
</dbReference>
<dbReference type="InterPro" id="IPR003954">
    <property type="entry name" value="RRM_euk-type"/>
</dbReference>
<feature type="compositionally biased region" description="Basic and acidic residues" evidence="6">
    <location>
        <begin position="716"/>
        <end position="742"/>
    </location>
</feature>
<feature type="compositionally biased region" description="Polar residues" evidence="6">
    <location>
        <begin position="340"/>
        <end position="350"/>
    </location>
</feature>
<feature type="domain" description="RRM" evidence="7">
    <location>
        <begin position="232"/>
        <end position="309"/>
    </location>
</feature>
<feature type="domain" description="RRM" evidence="7">
    <location>
        <begin position="142"/>
        <end position="218"/>
    </location>
</feature>
<reference evidence="8" key="1">
    <citation type="journal article" date="2021" name="Genome Biol. Evol.">
        <title>A High-Quality Reference Genome for a Parasitic Bivalve with Doubly Uniparental Inheritance (Bivalvia: Unionida).</title>
        <authorList>
            <person name="Smith C.H."/>
        </authorList>
    </citation>
    <scope>NUCLEOTIDE SEQUENCE</scope>
    <source>
        <strain evidence="8">CHS0354</strain>
    </source>
</reference>
<dbReference type="SMART" id="SM00360">
    <property type="entry name" value="RRM"/>
    <property type="match status" value="5"/>
</dbReference>
<feature type="compositionally biased region" description="Basic residues" evidence="6">
    <location>
        <begin position="781"/>
        <end position="812"/>
    </location>
</feature>
<dbReference type="GO" id="GO:0003729">
    <property type="term" value="F:mRNA binding"/>
    <property type="evidence" value="ECO:0007669"/>
    <property type="project" value="TreeGrafter"/>
</dbReference>
<dbReference type="AlphaFoldDB" id="A0AAE0VI88"/>
<reference evidence="8" key="2">
    <citation type="journal article" date="2021" name="Genome Biol. Evol.">
        <title>Developing a high-quality reference genome for a parasitic bivalve with doubly uniparental inheritance (Bivalvia: Unionida).</title>
        <authorList>
            <person name="Smith C.H."/>
        </authorList>
    </citation>
    <scope>NUCLEOTIDE SEQUENCE</scope>
    <source>
        <strain evidence="8">CHS0354</strain>
        <tissue evidence="8">Mantle</tissue>
    </source>
</reference>
<dbReference type="InterPro" id="IPR051945">
    <property type="entry name" value="RRM_MRD1_RNA_proc_ribogen"/>
</dbReference>
<dbReference type="CDD" id="cd12415">
    <property type="entry name" value="RRM3_RBM28_like"/>
    <property type="match status" value="1"/>
</dbReference>
<keyword evidence="9" id="KW-1185">Reference proteome</keyword>
<feature type="domain" description="RRM" evidence="7">
    <location>
        <begin position="459"/>
        <end position="543"/>
    </location>
</feature>
<evidence type="ECO:0000256" key="5">
    <source>
        <dbReference type="PROSITE-ProRule" id="PRU00176"/>
    </source>
</evidence>
<accession>A0AAE0VI88</accession>
<evidence type="ECO:0000256" key="4">
    <source>
        <dbReference type="ARBA" id="ARBA00023242"/>
    </source>
</evidence>
<dbReference type="FunFam" id="3.30.70.330:FF:000182">
    <property type="entry name" value="RNA-binding motif protein 28"/>
    <property type="match status" value="1"/>
</dbReference>
<evidence type="ECO:0000256" key="1">
    <source>
        <dbReference type="ARBA" id="ARBA00004123"/>
    </source>
</evidence>
<evidence type="ECO:0000256" key="6">
    <source>
        <dbReference type="SAM" id="MobiDB-lite"/>
    </source>
</evidence>
<feature type="region of interest" description="Disordered" evidence="6">
    <location>
        <begin position="317"/>
        <end position="456"/>
    </location>
</feature>
<dbReference type="PANTHER" id="PTHR48039">
    <property type="entry name" value="RNA-BINDING MOTIF PROTEIN 14B"/>
    <property type="match status" value="1"/>
</dbReference>
<protein>
    <recommendedName>
        <fullName evidence="7">RRM domain-containing protein</fullName>
    </recommendedName>
</protein>
<proteinExistence type="predicted"/>
<feature type="compositionally biased region" description="Basic and acidic residues" evidence="6">
    <location>
        <begin position="813"/>
        <end position="822"/>
    </location>
</feature>
<dbReference type="Gene3D" id="3.30.70.330">
    <property type="match status" value="5"/>
</dbReference>
<keyword evidence="4" id="KW-0539">Nucleus</keyword>
<dbReference type="GO" id="GO:0005730">
    <property type="term" value="C:nucleolus"/>
    <property type="evidence" value="ECO:0007669"/>
    <property type="project" value="TreeGrafter"/>
</dbReference>
<dbReference type="InterPro" id="IPR012677">
    <property type="entry name" value="Nucleotide-bd_a/b_plait_sf"/>
</dbReference>
<feature type="domain" description="RRM" evidence="7">
    <location>
        <begin position="613"/>
        <end position="705"/>
    </location>
</feature>
<dbReference type="CDD" id="cd12414">
    <property type="entry name" value="RRM2_RBM28_like"/>
    <property type="match status" value="1"/>
</dbReference>
<evidence type="ECO:0000259" key="7">
    <source>
        <dbReference type="PROSITE" id="PS50102"/>
    </source>
</evidence>
<reference evidence="8" key="3">
    <citation type="submission" date="2023-05" db="EMBL/GenBank/DDBJ databases">
        <authorList>
            <person name="Smith C.H."/>
        </authorList>
    </citation>
    <scope>NUCLEOTIDE SEQUENCE</scope>
    <source>
        <strain evidence="8">CHS0354</strain>
        <tissue evidence="8">Mantle</tissue>
    </source>
</reference>
<dbReference type="PANTHER" id="PTHR48039:SF5">
    <property type="entry name" value="RNA-BINDING PROTEIN 28"/>
    <property type="match status" value="1"/>
</dbReference>
<dbReference type="InterPro" id="IPR000504">
    <property type="entry name" value="RRM_dom"/>
</dbReference>
<evidence type="ECO:0000256" key="3">
    <source>
        <dbReference type="ARBA" id="ARBA00022884"/>
    </source>
</evidence>
<dbReference type="PROSITE" id="PS50102">
    <property type="entry name" value="RRM"/>
    <property type="match status" value="5"/>
</dbReference>
<comment type="subcellular location">
    <subcellularLocation>
        <location evidence="1">Nucleus</location>
    </subcellularLocation>
</comment>